<evidence type="ECO:0000256" key="4">
    <source>
        <dbReference type="ARBA" id="ARBA00023315"/>
    </source>
</evidence>
<dbReference type="InterPro" id="IPR050179">
    <property type="entry name" value="Trans_hexapeptide_repeat"/>
</dbReference>
<comment type="similarity">
    <text evidence="1">Belongs to the transferase hexapeptide repeat family.</text>
</comment>
<evidence type="ECO:0008006" key="7">
    <source>
        <dbReference type="Google" id="ProtNLM"/>
    </source>
</evidence>
<proteinExistence type="inferred from homology"/>
<dbReference type="Gene3D" id="2.160.10.10">
    <property type="entry name" value="Hexapeptide repeat proteins"/>
    <property type="match status" value="1"/>
</dbReference>
<gene>
    <name evidence="5" type="ORF">CRU78_15070</name>
</gene>
<dbReference type="PANTHER" id="PTHR43300">
    <property type="entry name" value="ACETYLTRANSFERASE"/>
    <property type="match status" value="1"/>
</dbReference>
<protein>
    <recommendedName>
        <fullName evidence="7">Acetyltransferase</fullName>
    </recommendedName>
</protein>
<dbReference type="PROSITE" id="PS00101">
    <property type="entry name" value="HEXAPEP_TRANSFERASES"/>
    <property type="match status" value="1"/>
</dbReference>
<dbReference type="EMBL" id="PDHS01000372">
    <property type="protein sequence ID" value="MQM31762.1"/>
    <property type="molecule type" value="Genomic_DNA"/>
</dbReference>
<accession>A0A6A7RXV1</accession>
<keyword evidence="3" id="KW-0677">Repeat</keyword>
<dbReference type="AlphaFoldDB" id="A0A6A7RXV1"/>
<dbReference type="GO" id="GO:0016746">
    <property type="term" value="F:acyltransferase activity"/>
    <property type="evidence" value="ECO:0007669"/>
    <property type="project" value="UniProtKB-KW"/>
</dbReference>
<dbReference type="InterPro" id="IPR011004">
    <property type="entry name" value="Trimer_LpxA-like_sf"/>
</dbReference>
<reference evidence="5 6" key="1">
    <citation type="submission" date="2017-09" db="EMBL/GenBank/DDBJ databases">
        <title>Metagenomic Analysis Reveals Denitrifying Candidatus Accumulibacter and Flanking Population as a Source of N2O.</title>
        <authorList>
            <person name="Gao H."/>
            <person name="Mao Y."/>
            <person name="Zhao X."/>
            <person name="Liu W.-T."/>
            <person name="Zhang T."/>
            <person name="Wells G."/>
        </authorList>
    </citation>
    <scope>NUCLEOTIDE SEQUENCE [LARGE SCALE GENOMIC DNA]</scope>
    <source>
        <strain evidence="5">CANDO_2_IC</strain>
    </source>
</reference>
<dbReference type="PANTHER" id="PTHR43300:SF11">
    <property type="entry name" value="ACETYLTRANSFERASE RV3034C-RELATED"/>
    <property type="match status" value="1"/>
</dbReference>
<evidence type="ECO:0000256" key="1">
    <source>
        <dbReference type="ARBA" id="ARBA00007274"/>
    </source>
</evidence>
<name>A0A6A7RXV1_9PROT</name>
<dbReference type="InterPro" id="IPR001451">
    <property type="entry name" value="Hexapep"/>
</dbReference>
<keyword evidence="4" id="KW-0012">Acyltransferase</keyword>
<evidence type="ECO:0000313" key="5">
    <source>
        <dbReference type="EMBL" id="MQM31762.1"/>
    </source>
</evidence>
<comment type="caution">
    <text evidence="5">The sequence shown here is derived from an EMBL/GenBank/DDBJ whole genome shotgun (WGS) entry which is preliminary data.</text>
</comment>
<evidence type="ECO:0000256" key="3">
    <source>
        <dbReference type="ARBA" id="ARBA00022737"/>
    </source>
</evidence>
<dbReference type="Proteomes" id="UP000342300">
    <property type="component" value="Unassembled WGS sequence"/>
</dbReference>
<dbReference type="InterPro" id="IPR018357">
    <property type="entry name" value="Hexapep_transf_CS"/>
</dbReference>
<dbReference type="Pfam" id="PF00132">
    <property type="entry name" value="Hexapep"/>
    <property type="match status" value="2"/>
</dbReference>
<evidence type="ECO:0000313" key="6">
    <source>
        <dbReference type="Proteomes" id="UP000342300"/>
    </source>
</evidence>
<evidence type="ECO:0000256" key="2">
    <source>
        <dbReference type="ARBA" id="ARBA00022679"/>
    </source>
</evidence>
<dbReference type="SUPFAM" id="SSF51161">
    <property type="entry name" value="Trimeric LpxA-like enzymes"/>
    <property type="match status" value="1"/>
</dbReference>
<organism evidence="5 6">
    <name type="scientific">Candidatus Accumulibacter phosphatis</name>
    <dbReference type="NCBI Taxonomy" id="327160"/>
    <lineage>
        <taxon>Bacteria</taxon>
        <taxon>Pseudomonadati</taxon>
        <taxon>Pseudomonadota</taxon>
        <taxon>Betaproteobacteria</taxon>
        <taxon>Candidatus Accumulibacter</taxon>
    </lineage>
</organism>
<keyword evidence="2" id="KW-0808">Transferase</keyword>
<sequence>MFSFLLAIARHIQTRLLVVGKSGFLSYGKDLHIGHGSRLWAPESLRIGTGVYIGKQVHIEANCEIGDYCLLANRVAIIGRHDHDFSAVGYPVRYAPHVGSHCLPSPYADEKAVIESDVWLGYGVIVLTGVVVGRGTIVATGSVVTRDLPPYSIAAGTPARVVGQRFADAITIEKHEKAIQGGRFLLSERGFDHCLIEPGTDAL</sequence>